<protein>
    <recommendedName>
        <fullName evidence="3">N-acetyltransferase domain-containing protein</fullName>
    </recommendedName>
</protein>
<organism evidence="1 2">
    <name type="scientific">Candidatus Neomicrothrix parvicella RN1</name>
    <dbReference type="NCBI Taxonomy" id="1229780"/>
    <lineage>
        <taxon>Bacteria</taxon>
        <taxon>Bacillati</taxon>
        <taxon>Actinomycetota</taxon>
        <taxon>Acidimicrobiia</taxon>
        <taxon>Acidimicrobiales</taxon>
        <taxon>Microthrixaceae</taxon>
        <taxon>Candidatus Neomicrothrix</taxon>
    </lineage>
</organism>
<reference evidence="1 2" key="1">
    <citation type="journal article" date="2013" name="ISME J.">
        <title>Metabolic model for the filamentous 'Candidatus Microthrix parvicella' based on genomic and metagenomic analyses.</title>
        <authorList>
            <person name="Jon McIlroy S."/>
            <person name="Kristiansen R."/>
            <person name="Albertsen M."/>
            <person name="Michael Karst S."/>
            <person name="Rossetti S."/>
            <person name="Lund Nielsen J."/>
            <person name="Tandoi V."/>
            <person name="James Seviour R."/>
            <person name="Nielsen P.H."/>
        </authorList>
    </citation>
    <scope>NUCLEOTIDE SEQUENCE [LARGE SCALE GENOMIC DNA]</scope>
    <source>
        <strain evidence="1 2">RN1</strain>
    </source>
</reference>
<evidence type="ECO:0008006" key="3">
    <source>
        <dbReference type="Google" id="ProtNLM"/>
    </source>
</evidence>
<sequence length="209" mass="22940">MTFPSITNRGEFFSNHYLDAVIGGDLGDLRKAWDEAEGKGEPSARSTLKGAASRFFKTRATASEATGDRAPAAIEHLNDVVLQALGFQPNRQNLDLVRNTTDRLTIRAAATAETGTGRWLVAIDAGLAEARCRPELPRQEARQRLFQDALWRSVRVAKDVGLRALLVHARDEEAVAFYTALTPSFRPSPSDALHLYLPIRALLEIQGSS</sequence>
<dbReference type="AlphaFoldDB" id="R4YVI2"/>
<dbReference type="Proteomes" id="UP000018291">
    <property type="component" value="Unassembled WGS sequence"/>
</dbReference>
<keyword evidence="2" id="KW-1185">Reference proteome</keyword>
<proteinExistence type="predicted"/>
<evidence type="ECO:0000313" key="2">
    <source>
        <dbReference type="Proteomes" id="UP000018291"/>
    </source>
</evidence>
<accession>R4YVI2</accession>
<gene>
    <name evidence="1" type="ORF">BN381_10150</name>
</gene>
<dbReference type="OrthoDB" id="9799147at2"/>
<dbReference type="eggNOG" id="COG1002">
    <property type="taxonomic scope" value="Bacteria"/>
</dbReference>
<dbReference type="STRING" id="1229780.BN381_10150"/>
<evidence type="ECO:0000313" key="1">
    <source>
        <dbReference type="EMBL" id="CCM61919.1"/>
    </source>
</evidence>
<dbReference type="RefSeq" id="WP_012222813.1">
    <property type="nucleotide sequence ID" value="NZ_HG422565.1"/>
</dbReference>
<comment type="caution">
    <text evidence="1">The sequence shown here is derived from an EMBL/GenBank/DDBJ whole genome shotgun (WGS) entry which is preliminary data.</text>
</comment>
<name>R4YVI2_9ACTN</name>
<dbReference type="EMBL" id="CANL01000001">
    <property type="protein sequence ID" value="CCM61919.1"/>
    <property type="molecule type" value="Genomic_DNA"/>
</dbReference>
<dbReference type="Gene3D" id="3.40.630.30">
    <property type="match status" value="1"/>
</dbReference>
<dbReference type="HOGENOM" id="CLU_1313541_0_0_11"/>